<dbReference type="PANTHER" id="PTHR11002">
    <property type="entry name" value="CARBONIC ANHYDRASE"/>
    <property type="match status" value="1"/>
</dbReference>
<feature type="signal peptide" evidence="7">
    <location>
        <begin position="1"/>
        <end position="26"/>
    </location>
</feature>
<accession>A0ABU2HCC9</accession>
<dbReference type="InterPro" id="IPR001765">
    <property type="entry name" value="Carbonic_anhydrase"/>
</dbReference>
<dbReference type="Gene3D" id="3.40.1050.10">
    <property type="entry name" value="Carbonic anhydrase"/>
    <property type="match status" value="1"/>
</dbReference>
<evidence type="ECO:0000313" key="8">
    <source>
        <dbReference type="EMBL" id="MDS1272224.1"/>
    </source>
</evidence>
<comment type="similarity">
    <text evidence="1">Belongs to the beta-class carbonic anhydrase family.</text>
</comment>
<dbReference type="Pfam" id="PF00484">
    <property type="entry name" value="Pro_CA"/>
    <property type="match status" value="1"/>
</dbReference>
<sequence>MRLSRRGAVRASLAGLAGLAFSTAGSAGSALARSTIDGDTPATPAAALRLLREGNLRWQAGEPRHPNLHTERRSGLASAQYPHTVVLGCADSRVPPELVFDRGLGELFTVRSAGQVLDSAVAGSIAYAGRHLGPRLVVVLGHASCGAIAAALEAHSHGEVPEGPIGYLVQQLLPVVEDNAGGARDLADACVTANARIGAEQLRDLEALQEPIARGTMEVIAARYELATGAVTFLD</sequence>
<dbReference type="PROSITE" id="PS51318">
    <property type="entry name" value="TAT"/>
    <property type="match status" value="1"/>
</dbReference>
<dbReference type="SUPFAM" id="SSF53056">
    <property type="entry name" value="beta-carbonic anhydrase, cab"/>
    <property type="match status" value="1"/>
</dbReference>
<comment type="catalytic activity">
    <reaction evidence="6">
        <text>hydrogencarbonate + H(+) = CO2 + H2O</text>
        <dbReference type="Rhea" id="RHEA:10748"/>
        <dbReference type="ChEBI" id="CHEBI:15377"/>
        <dbReference type="ChEBI" id="CHEBI:15378"/>
        <dbReference type="ChEBI" id="CHEBI:16526"/>
        <dbReference type="ChEBI" id="CHEBI:17544"/>
        <dbReference type="EC" id="4.2.1.1"/>
    </reaction>
</comment>
<comment type="caution">
    <text evidence="8">The sequence shown here is derived from an EMBL/GenBank/DDBJ whole genome shotgun (WGS) entry which is preliminary data.</text>
</comment>
<dbReference type="InterPro" id="IPR015892">
    <property type="entry name" value="Carbonic_anhydrase_CS"/>
</dbReference>
<evidence type="ECO:0000256" key="2">
    <source>
        <dbReference type="ARBA" id="ARBA00012925"/>
    </source>
</evidence>
<keyword evidence="9" id="KW-1185">Reference proteome</keyword>
<comment type="function">
    <text evidence="5">Catalyzes the reversible hydration of carbon dioxide to form bicarbonate.</text>
</comment>
<dbReference type="EC" id="4.2.1.1" evidence="2"/>
<dbReference type="EMBL" id="JAVLVT010000010">
    <property type="protein sequence ID" value="MDS1272224.1"/>
    <property type="molecule type" value="Genomic_DNA"/>
</dbReference>
<dbReference type="SMART" id="SM00947">
    <property type="entry name" value="Pro_CA"/>
    <property type="match status" value="1"/>
</dbReference>
<keyword evidence="4" id="KW-0456">Lyase</keyword>
<dbReference type="PROSITE" id="PS00704">
    <property type="entry name" value="PROK_CO2_ANHYDRASE_1"/>
    <property type="match status" value="1"/>
</dbReference>
<evidence type="ECO:0000256" key="1">
    <source>
        <dbReference type="ARBA" id="ARBA00006217"/>
    </source>
</evidence>
<keyword evidence="7" id="KW-0732">Signal</keyword>
<reference evidence="9" key="1">
    <citation type="submission" date="2023-07" db="EMBL/GenBank/DDBJ databases">
        <title>Novel species in the genus Lipingzhangella isolated from Sambhar Salt Lake.</title>
        <authorList>
            <person name="Jiya N."/>
            <person name="Kajale S."/>
            <person name="Sharma A."/>
        </authorList>
    </citation>
    <scope>NUCLEOTIDE SEQUENCE [LARGE SCALE GENOMIC DNA]</scope>
    <source>
        <strain evidence="9">LS1_29</strain>
    </source>
</reference>
<name>A0ABU2HCC9_9ACTN</name>
<evidence type="ECO:0000313" key="9">
    <source>
        <dbReference type="Proteomes" id="UP001250214"/>
    </source>
</evidence>
<evidence type="ECO:0000256" key="7">
    <source>
        <dbReference type="SAM" id="SignalP"/>
    </source>
</evidence>
<dbReference type="RefSeq" id="WP_310913795.1">
    <property type="nucleotide sequence ID" value="NZ_JAVLVT010000010.1"/>
</dbReference>
<protein>
    <recommendedName>
        <fullName evidence="2">carbonic anhydrase</fullName>
        <ecNumber evidence="2">4.2.1.1</ecNumber>
    </recommendedName>
</protein>
<proteinExistence type="inferred from homology"/>
<evidence type="ECO:0000256" key="6">
    <source>
        <dbReference type="ARBA" id="ARBA00048348"/>
    </source>
</evidence>
<evidence type="ECO:0000256" key="4">
    <source>
        <dbReference type="ARBA" id="ARBA00023239"/>
    </source>
</evidence>
<organism evidence="8 9">
    <name type="scientific">Lipingzhangella rawalii</name>
    <dbReference type="NCBI Taxonomy" id="2055835"/>
    <lineage>
        <taxon>Bacteria</taxon>
        <taxon>Bacillati</taxon>
        <taxon>Actinomycetota</taxon>
        <taxon>Actinomycetes</taxon>
        <taxon>Streptosporangiales</taxon>
        <taxon>Nocardiopsidaceae</taxon>
        <taxon>Lipingzhangella</taxon>
    </lineage>
</organism>
<evidence type="ECO:0000256" key="3">
    <source>
        <dbReference type="ARBA" id="ARBA00022833"/>
    </source>
</evidence>
<dbReference type="InterPro" id="IPR006311">
    <property type="entry name" value="TAT_signal"/>
</dbReference>
<evidence type="ECO:0000256" key="5">
    <source>
        <dbReference type="ARBA" id="ARBA00024993"/>
    </source>
</evidence>
<dbReference type="Proteomes" id="UP001250214">
    <property type="component" value="Unassembled WGS sequence"/>
</dbReference>
<gene>
    <name evidence="8" type="ORF">RIF23_18195</name>
</gene>
<dbReference type="InterPro" id="IPR036874">
    <property type="entry name" value="Carbonic_anhydrase_sf"/>
</dbReference>
<dbReference type="PANTHER" id="PTHR11002:SF79">
    <property type="entry name" value="CARBONIC ANHYDRASE 2"/>
    <property type="match status" value="1"/>
</dbReference>
<feature type="chain" id="PRO_5045213039" description="carbonic anhydrase" evidence="7">
    <location>
        <begin position="27"/>
        <end position="235"/>
    </location>
</feature>
<keyword evidence="3" id="KW-0862">Zinc</keyword>